<protein>
    <submittedName>
        <fullName evidence="1">Uncharacterized protein</fullName>
    </submittedName>
</protein>
<proteinExistence type="predicted"/>
<accession>A0AAE2CMN1</accession>
<evidence type="ECO:0000313" key="2">
    <source>
        <dbReference type="Proteomes" id="UP001293254"/>
    </source>
</evidence>
<organism evidence="1 2">
    <name type="scientific">Sesamum alatum</name>
    <dbReference type="NCBI Taxonomy" id="300844"/>
    <lineage>
        <taxon>Eukaryota</taxon>
        <taxon>Viridiplantae</taxon>
        <taxon>Streptophyta</taxon>
        <taxon>Embryophyta</taxon>
        <taxon>Tracheophyta</taxon>
        <taxon>Spermatophyta</taxon>
        <taxon>Magnoliopsida</taxon>
        <taxon>eudicotyledons</taxon>
        <taxon>Gunneridae</taxon>
        <taxon>Pentapetalae</taxon>
        <taxon>asterids</taxon>
        <taxon>lamiids</taxon>
        <taxon>Lamiales</taxon>
        <taxon>Pedaliaceae</taxon>
        <taxon>Sesamum</taxon>
    </lineage>
</organism>
<reference evidence="1" key="1">
    <citation type="submission" date="2020-06" db="EMBL/GenBank/DDBJ databases">
        <authorList>
            <person name="Li T."/>
            <person name="Hu X."/>
            <person name="Zhang T."/>
            <person name="Song X."/>
            <person name="Zhang H."/>
            <person name="Dai N."/>
            <person name="Sheng W."/>
            <person name="Hou X."/>
            <person name="Wei L."/>
        </authorList>
    </citation>
    <scope>NUCLEOTIDE SEQUENCE</scope>
    <source>
        <strain evidence="1">3651</strain>
        <tissue evidence="1">Leaf</tissue>
    </source>
</reference>
<reference evidence="1" key="2">
    <citation type="journal article" date="2024" name="Plant">
        <title>Genomic evolution and insights into agronomic trait innovations of Sesamum species.</title>
        <authorList>
            <person name="Miao H."/>
            <person name="Wang L."/>
            <person name="Qu L."/>
            <person name="Liu H."/>
            <person name="Sun Y."/>
            <person name="Le M."/>
            <person name="Wang Q."/>
            <person name="Wei S."/>
            <person name="Zheng Y."/>
            <person name="Lin W."/>
            <person name="Duan Y."/>
            <person name="Cao H."/>
            <person name="Xiong S."/>
            <person name="Wang X."/>
            <person name="Wei L."/>
            <person name="Li C."/>
            <person name="Ma Q."/>
            <person name="Ju M."/>
            <person name="Zhao R."/>
            <person name="Li G."/>
            <person name="Mu C."/>
            <person name="Tian Q."/>
            <person name="Mei H."/>
            <person name="Zhang T."/>
            <person name="Gao T."/>
            <person name="Zhang H."/>
        </authorList>
    </citation>
    <scope>NUCLEOTIDE SEQUENCE</scope>
    <source>
        <strain evidence="1">3651</strain>
    </source>
</reference>
<dbReference type="AlphaFoldDB" id="A0AAE2CMN1"/>
<gene>
    <name evidence="1" type="ORF">Salat_1549200</name>
</gene>
<dbReference type="EMBL" id="JACGWO010000005">
    <property type="protein sequence ID" value="KAK4427802.1"/>
    <property type="molecule type" value="Genomic_DNA"/>
</dbReference>
<dbReference type="Proteomes" id="UP001293254">
    <property type="component" value="Unassembled WGS sequence"/>
</dbReference>
<evidence type="ECO:0000313" key="1">
    <source>
        <dbReference type="EMBL" id="KAK4427802.1"/>
    </source>
</evidence>
<comment type="caution">
    <text evidence="1">The sequence shown here is derived from an EMBL/GenBank/DDBJ whole genome shotgun (WGS) entry which is preliminary data.</text>
</comment>
<name>A0AAE2CMN1_9LAMI</name>
<keyword evidence="2" id="KW-1185">Reference proteome</keyword>
<sequence>MSDVAIRSSSDILIEARRMRPPHFVELCYPRVLCCSEEGTTHFAPALVSSLQSPLLVRPRASSRPPLYEAVGPRVYSFHSMPHWYEACRQRIRVVFFWPPYFVGLTPLRVVLFPSSQAPPQFLGRPLGEHKKFQGIFEFLIGHPYIGG</sequence>